<dbReference type="EMBL" id="VTEU01000001">
    <property type="protein sequence ID" value="TYS61022.1"/>
    <property type="molecule type" value="Genomic_DNA"/>
</dbReference>
<reference evidence="1 4" key="1">
    <citation type="submission" date="2017-04" db="EMBL/GenBank/DDBJ databases">
        <title>Complete Genome Sequence of the Bacillus horikoshii 20a strain from Cuatro Cienegas, Coahuila, Mexico.</title>
        <authorList>
            <person name="Zarza E."/>
            <person name="Alcaraz L.D."/>
            <person name="Aguilar-Salinas B."/>
            <person name="Islas A."/>
            <person name="Olmedo-Alvarez G."/>
        </authorList>
    </citation>
    <scope>NUCLEOTIDE SEQUENCE [LARGE SCALE GENOMIC DNA]</scope>
    <source>
        <strain evidence="1 4">20a</strain>
    </source>
</reference>
<dbReference type="Proteomes" id="UP000323393">
    <property type="component" value="Unassembled WGS sequence"/>
</dbReference>
<dbReference type="EMBL" id="VTET01000002">
    <property type="protein sequence ID" value="TYS73735.1"/>
    <property type="molecule type" value="Genomic_DNA"/>
</dbReference>
<evidence type="ECO:0000313" key="1">
    <source>
        <dbReference type="EMBL" id="ART75743.1"/>
    </source>
</evidence>
<reference evidence="5 6" key="2">
    <citation type="submission" date="2019-08" db="EMBL/GenBank/DDBJ databases">
        <title>Bacillus genomes from the desert of Cuatro Cienegas, Coahuila.</title>
        <authorList>
            <person name="Olmedo-Alvarez G."/>
        </authorList>
    </citation>
    <scope>NUCLEOTIDE SEQUENCE [LARGE SCALE GENOMIC DNA]</scope>
    <source>
        <strain evidence="2 5">CH88_3T</strain>
        <strain evidence="3 6">CH98b_3T</strain>
    </source>
</reference>
<proteinExistence type="predicted"/>
<dbReference type="Proteomes" id="UP000195573">
    <property type="component" value="Chromosome"/>
</dbReference>
<dbReference type="KEGG" id="bhk:B4U37_06745"/>
<dbReference type="RefSeq" id="WP_010192131.1">
    <property type="nucleotide sequence ID" value="NZ_CP020880.1"/>
</dbReference>
<dbReference type="OrthoDB" id="2455313at2"/>
<name>A0A1Y0CKC3_9BACI</name>
<dbReference type="EMBL" id="CP020880">
    <property type="protein sequence ID" value="ART75743.1"/>
    <property type="molecule type" value="Genomic_DNA"/>
</dbReference>
<protein>
    <submittedName>
        <fullName evidence="2">Spore gernimation protein GerPD</fullName>
    </submittedName>
</protein>
<evidence type="ECO:0000313" key="2">
    <source>
        <dbReference type="EMBL" id="TYS61022.1"/>
    </source>
</evidence>
<organism evidence="2 5">
    <name type="scientific">Sutcliffiella horikoshii</name>
    <dbReference type="NCBI Taxonomy" id="79883"/>
    <lineage>
        <taxon>Bacteria</taxon>
        <taxon>Bacillati</taxon>
        <taxon>Bacillota</taxon>
        <taxon>Bacilli</taxon>
        <taxon>Bacillales</taxon>
        <taxon>Bacillaceae</taxon>
        <taxon>Sutcliffiella</taxon>
    </lineage>
</organism>
<evidence type="ECO:0000313" key="6">
    <source>
        <dbReference type="Proteomes" id="UP000324517"/>
    </source>
</evidence>
<dbReference type="AlphaFoldDB" id="A0A1Y0CKC3"/>
<evidence type="ECO:0000313" key="4">
    <source>
        <dbReference type="Proteomes" id="UP000195573"/>
    </source>
</evidence>
<accession>A0A1Y0CKC3</accession>
<keyword evidence="4" id="KW-1185">Reference proteome</keyword>
<sequence>MNFQVTNHNLQVNNVDILGVSSSSIFLVGDTQNICLTSYFDTPPESLVIGPFVPLTTE</sequence>
<gene>
    <name evidence="1" type="ORF">B4U37_06745</name>
    <name evidence="2" type="ORF">FZC74_01735</name>
    <name evidence="3" type="ORF">FZC75_05250</name>
</gene>
<evidence type="ECO:0000313" key="5">
    <source>
        <dbReference type="Proteomes" id="UP000323393"/>
    </source>
</evidence>
<dbReference type="Proteomes" id="UP000324517">
    <property type="component" value="Unassembled WGS sequence"/>
</dbReference>
<evidence type="ECO:0000313" key="3">
    <source>
        <dbReference type="EMBL" id="TYS73735.1"/>
    </source>
</evidence>
<dbReference type="GeneID" id="96738122"/>